<reference evidence="2" key="1">
    <citation type="submission" date="2025-08" db="UniProtKB">
        <authorList>
            <consortium name="RefSeq"/>
        </authorList>
    </citation>
    <scope>IDENTIFICATION</scope>
    <source>
        <tissue evidence="2">Gonads</tissue>
    </source>
</reference>
<dbReference type="InterPro" id="IPR027417">
    <property type="entry name" value="P-loop_NTPase"/>
</dbReference>
<gene>
    <name evidence="2" type="primary">LOC106161212</name>
</gene>
<dbReference type="Pfam" id="PF13469">
    <property type="entry name" value="Sulfotransfer_3"/>
    <property type="match status" value="1"/>
</dbReference>
<sequence length="246" mass="28767">MHYINADGPYECYCLMENIGWMKNIRFREYQEWLRTLSKDQMVEAYRFHKLQMQLILLARGNGIMNNYMDHEQQLVFKEASHAMNLEAILEAYPDALFIQTYRDPCASTASLGSLCEVFMVTLGYSPENIDLARLGQDILRSSQVHGGNEMARFRKGHPEEEYRFCDIKYEDIVASPLNVVRKIYSFFGLTLTALGVAKMTAYVEKHPQNKYGRHKYALKRYKLTEEDVMEQHKEFVEFSKARGLL</sequence>
<dbReference type="RefSeq" id="XP_013393547.2">
    <property type="nucleotide sequence ID" value="XM_013538093.2"/>
</dbReference>
<dbReference type="PANTHER" id="PTHR36451">
    <property type="entry name" value="PAPS-DEPENDENT SULFOTRANSFERASE STF3"/>
    <property type="match status" value="1"/>
</dbReference>
<dbReference type="PANTHER" id="PTHR36451:SF1">
    <property type="entry name" value="OMEGA-HYDROXY-BETA-DIHYDROMENAQUINONE-9 SULFOTRANSFERASE STF3"/>
    <property type="match status" value="1"/>
</dbReference>
<dbReference type="InParanoid" id="A0A1S3I5L5"/>
<dbReference type="Gene3D" id="3.40.50.300">
    <property type="entry name" value="P-loop containing nucleotide triphosphate hydrolases"/>
    <property type="match status" value="1"/>
</dbReference>
<protein>
    <submittedName>
        <fullName evidence="2">Uncharacterized protein LOC106161212 isoform X1</fullName>
    </submittedName>
</protein>
<dbReference type="OrthoDB" id="429813at2759"/>
<dbReference type="InterPro" id="IPR052736">
    <property type="entry name" value="Stf3_sulfotransferase"/>
</dbReference>
<keyword evidence="1" id="KW-1185">Reference proteome</keyword>
<name>A0A1S3I5L5_LINAN</name>
<dbReference type="KEGG" id="lak:106161212"/>
<evidence type="ECO:0000313" key="1">
    <source>
        <dbReference type="Proteomes" id="UP000085678"/>
    </source>
</evidence>
<accession>A0A1S3I5L5</accession>
<dbReference type="AlphaFoldDB" id="A0A1S3I5L5"/>
<evidence type="ECO:0000313" key="2">
    <source>
        <dbReference type="RefSeq" id="XP_013393547.2"/>
    </source>
</evidence>
<dbReference type="GeneID" id="106161212"/>
<organism evidence="1 2">
    <name type="scientific">Lingula anatina</name>
    <name type="common">Brachiopod</name>
    <name type="synonym">Lingula unguis</name>
    <dbReference type="NCBI Taxonomy" id="7574"/>
    <lineage>
        <taxon>Eukaryota</taxon>
        <taxon>Metazoa</taxon>
        <taxon>Spiralia</taxon>
        <taxon>Lophotrochozoa</taxon>
        <taxon>Brachiopoda</taxon>
        <taxon>Linguliformea</taxon>
        <taxon>Lingulata</taxon>
        <taxon>Lingulida</taxon>
        <taxon>Linguloidea</taxon>
        <taxon>Lingulidae</taxon>
        <taxon>Lingula</taxon>
    </lineage>
</organism>
<dbReference type="Proteomes" id="UP000085678">
    <property type="component" value="Unplaced"/>
</dbReference>
<proteinExistence type="predicted"/>
<dbReference type="SUPFAM" id="SSF52540">
    <property type="entry name" value="P-loop containing nucleoside triphosphate hydrolases"/>
    <property type="match status" value="1"/>
</dbReference>